<evidence type="ECO:0000256" key="5">
    <source>
        <dbReference type="ARBA" id="ARBA00023027"/>
    </source>
</evidence>
<dbReference type="PANTHER" id="PTHR42940:SF3">
    <property type="entry name" value="ALCOHOL DEHYDROGENASE 1-RELATED"/>
    <property type="match status" value="1"/>
</dbReference>
<keyword evidence="5" id="KW-0520">NAD</keyword>
<dbReference type="GO" id="GO:0004022">
    <property type="term" value="F:alcohol dehydrogenase (NAD+) activity"/>
    <property type="evidence" value="ECO:0007669"/>
    <property type="project" value="TreeGrafter"/>
</dbReference>
<dbReference type="GO" id="GO:0005737">
    <property type="term" value="C:cytoplasm"/>
    <property type="evidence" value="ECO:0007669"/>
    <property type="project" value="TreeGrafter"/>
</dbReference>
<dbReference type="PANTHER" id="PTHR42940">
    <property type="entry name" value="ALCOHOL DEHYDROGENASE 1-RELATED"/>
    <property type="match status" value="1"/>
</dbReference>
<evidence type="ECO:0000256" key="2">
    <source>
        <dbReference type="ARBA" id="ARBA00022723"/>
    </source>
</evidence>
<evidence type="ECO:0008006" key="8">
    <source>
        <dbReference type="Google" id="ProtNLM"/>
    </source>
</evidence>
<reference evidence="6 7" key="1">
    <citation type="journal article" date="2013" name="Nat. Commun.">
        <title>The evolution and pathogenic mechanisms of the rice sheath blight pathogen.</title>
        <authorList>
            <person name="Zheng A."/>
            <person name="Lin R."/>
            <person name="Xu L."/>
            <person name="Qin P."/>
            <person name="Tang C."/>
            <person name="Ai P."/>
            <person name="Zhang D."/>
            <person name="Liu Y."/>
            <person name="Sun Z."/>
            <person name="Feng H."/>
            <person name="Wang Y."/>
            <person name="Chen Y."/>
            <person name="Liang X."/>
            <person name="Fu R."/>
            <person name="Li Q."/>
            <person name="Zhang J."/>
            <person name="Yu X."/>
            <person name="Xie Z."/>
            <person name="Ding L."/>
            <person name="Guan P."/>
            <person name="Tang J."/>
            <person name="Liang Y."/>
            <person name="Wang S."/>
            <person name="Deng Q."/>
            <person name="Li S."/>
            <person name="Zhu J."/>
            <person name="Wang L."/>
            <person name="Liu H."/>
            <person name="Li P."/>
        </authorList>
    </citation>
    <scope>NUCLEOTIDE SEQUENCE [LARGE SCALE GENOMIC DNA]</scope>
    <source>
        <strain evidence="7">AG-1 IA</strain>
    </source>
</reference>
<evidence type="ECO:0000256" key="3">
    <source>
        <dbReference type="ARBA" id="ARBA00022833"/>
    </source>
</evidence>
<dbReference type="Proteomes" id="UP000011668">
    <property type="component" value="Unassembled WGS sequence"/>
</dbReference>
<accession>L8WQA8</accession>
<dbReference type="Gene3D" id="3.90.180.10">
    <property type="entry name" value="Medium-chain alcohol dehydrogenases, catalytic domain"/>
    <property type="match status" value="1"/>
</dbReference>
<dbReference type="GO" id="GO:0046872">
    <property type="term" value="F:metal ion binding"/>
    <property type="evidence" value="ECO:0007669"/>
    <property type="project" value="UniProtKB-KW"/>
</dbReference>
<organism evidence="6 7">
    <name type="scientific">Thanatephorus cucumeris (strain AG1-IA)</name>
    <name type="common">Rice sheath blight fungus</name>
    <name type="synonym">Rhizoctonia solani</name>
    <dbReference type="NCBI Taxonomy" id="983506"/>
    <lineage>
        <taxon>Eukaryota</taxon>
        <taxon>Fungi</taxon>
        <taxon>Dikarya</taxon>
        <taxon>Basidiomycota</taxon>
        <taxon>Agaricomycotina</taxon>
        <taxon>Agaricomycetes</taxon>
        <taxon>Cantharellales</taxon>
        <taxon>Ceratobasidiaceae</taxon>
        <taxon>Rhizoctonia</taxon>
        <taxon>Rhizoctonia solani AG-1</taxon>
    </lineage>
</organism>
<keyword evidence="2" id="KW-0479">Metal-binding</keyword>
<evidence type="ECO:0000313" key="7">
    <source>
        <dbReference type="Proteomes" id="UP000011668"/>
    </source>
</evidence>
<keyword evidence="7" id="KW-1185">Reference proteome</keyword>
<protein>
    <recommendedName>
        <fullName evidence="8">Alcohol dehydrogenase</fullName>
    </recommendedName>
</protein>
<comment type="cofactor">
    <cofactor evidence="1">
        <name>Zn(2+)</name>
        <dbReference type="ChEBI" id="CHEBI:29105"/>
    </cofactor>
</comment>
<name>L8WQA8_THACA</name>
<dbReference type="AlphaFoldDB" id="L8WQA8"/>
<evidence type="ECO:0000313" key="6">
    <source>
        <dbReference type="EMBL" id="ELU40301.1"/>
    </source>
</evidence>
<dbReference type="OrthoDB" id="1879366at2759"/>
<sequence length="110" mass="12211">MQPLLQAPHLSAMIKHFNTFALEEPSSLSVFLLVPRSSWTVVRSITVKGSYVGNREDARQALDIAARGRVKTTYRVEPLGALPAVFKEMKEGKLAGRVVLDLVGLICYRE</sequence>
<comment type="caution">
    <text evidence="6">The sequence shown here is derived from an EMBL/GenBank/DDBJ whole genome shotgun (WGS) entry which is preliminary data.</text>
</comment>
<dbReference type="HOGENOM" id="CLU_2172780_0_0_1"/>
<keyword evidence="4" id="KW-0560">Oxidoreductase</keyword>
<dbReference type="EMBL" id="AFRT01001465">
    <property type="protein sequence ID" value="ELU40301.1"/>
    <property type="molecule type" value="Genomic_DNA"/>
</dbReference>
<proteinExistence type="predicted"/>
<gene>
    <name evidence="6" type="ORF">AG1IA_05690</name>
</gene>
<keyword evidence="3" id="KW-0862">Zinc</keyword>
<evidence type="ECO:0000256" key="1">
    <source>
        <dbReference type="ARBA" id="ARBA00001947"/>
    </source>
</evidence>
<dbReference type="STRING" id="983506.L8WQA8"/>
<dbReference type="Gene3D" id="3.40.50.720">
    <property type="entry name" value="NAD(P)-binding Rossmann-like Domain"/>
    <property type="match status" value="1"/>
</dbReference>
<evidence type="ECO:0000256" key="4">
    <source>
        <dbReference type="ARBA" id="ARBA00023002"/>
    </source>
</evidence>